<proteinExistence type="predicted"/>
<evidence type="ECO:0000259" key="1">
    <source>
        <dbReference type="Pfam" id="PF02517"/>
    </source>
</evidence>
<dbReference type="RefSeq" id="WP_049259074.1">
    <property type="nucleotide sequence ID" value="NZ_JVFA01000085.1"/>
</dbReference>
<protein>
    <recommendedName>
        <fullName evidence="1">CAAX prenyl protease 2/Lysostaphin resistance protein A-like domain-containing protein</fullName>
    </recommendedName>
</protein>
<organism evidence="2 3">
    <name type="scientific">Eikenella corrodens</name>
    <dbReference type="NCBI Taxonomy" id="539"/>
    <lineage>
        <taxon>Bacteria</taxon>
        <taxon>Pseudomonadati</taxon>
        <taxon>Pseudomonadota</taxon>
        <taxon>Betaproteobacteria</taxon>
        <taxon>Neisseriales</taxon>
        <taxon>Neisseriaceae</taxon>
        <taxon>Eikenella</taxon>
    </lineage>
</organism>
<dbReference type="PANTHER" id="PTHR36435">
    <property type="entry name" value="SLR1288 PROTEIN"/>
    <property type="match status" value="1"/>
</dbReference>
<feature type="domain" description="CAAX prenyl protease 2/Lysostaphin resistance protein A-like" evidence="1">
    <location>
        <begin position="127"/>
        <end position="219"/>
    </location>
</feature>
<sequence>MRDKLISLLQFIPLLMLTQVLPILAWLLGDLGRSMAAQIVAALLFTVAAVAMCGLYLQLYLKQADGYFHNWKSRFSGKKLLWAAGYIALMLAINPLYEMLMAALGVESSVDNLQNQRMVMEMLQRAPLTMSAYILLFAPVLEELLLRGIFFQSFGSIENRGKRWLLLVLSAFVFGSLHGLPVHYDFLLYFAMGLVLGAAYLHTKDLKYPILIHMVNNALGLAGMLFE</sequence>
<dbReference type="Pfam" id="PF02517">
    <property type="entry name" value="Rce1-like"/>
    <property type="match status" value="1"/>
</dbReference>
<dbReference type="InterPro" id="IPR003675">
    <property type="entry name" value="Rce1/LyrA-like_dom"/>
</dbReference>
<evidence type="ECO:0000313" key="2">
    <source>
        <dbReference type="EMBL" id="OAM14837.1"/>
    </source>
</evidence>
<evidence type="ECO:0000313" key="3">
    <source>
        <dbReference type="Proteomes" id="UP000077589"/>
    </source>
</evidence>
<dbReference type="PANTHER" id="PTHR36435:SF1">
    <property type="entry name" value="CAAX AMINO TERMINAL PROTEASE FAMILY PROTEIN"/>
    <property type="match status" value="1"/>
</dbReference>
<dbReference type="AlphaFoldDB" id="A0A1A9R8V5"/>
<dbReference type="EMBL" id="LXSG01000049">
    <property type="protein sequence ID" value="OAM14837.1"/>
    <property type="molecule type" value="Genomic_DNA"/>
</dbReference>
<comment type="caution">
    <text evidence="2">The sequence shown here is derived from an EMBL/GenBank/DDBJ whole genome shotgun (WGS) entry which is preliminary data.</text>
</comment>
<dbReference type="GO" id="GO:0080120">
    <property type="term" value="P:CAAX-box protein maturation"/>
    <property type="evidence" value="ECO:0007669"/>
    <property type="project" value="UniProtKB-ARBA"/>
</dbReference>
<accession>A0A1A9R8V5</accession>
<dbReference type="InterPro" id="IPR052710">
    <property type="entry name" value="CAAX_protease"/>
</dbReference>
<dbReference type="STRING" id="539.A7P85_05995"/>
<name>A0A1A9R8V5_EIKCO</name>
<dbReference type="Proteomes" id="UP000077589">
    <property type="component" value="Unassembled WGS sequence"/>
</dbReference>
<dbReference type="GO" id="GO:0004175">
    <property type="term" value="F:endopeptidase activity"/>
    <property type="evidence" value="ECO:0007669"/>
    <property type="project" value="UniProtKB-ARBA"/>
</dbReference>
<reference evidence="3" key="1">
    <citation type="submission" date="2016-05" db="EMBL/GenBank/DDBJ databases">
        <title>Draft genome of Corynebacterium afermentans subsp. afermentans LCDC 88199T.</title>
        <authorList>
            <person name="Bernier A.-M."/>
            <person name="Bernard K."/>
        </authorList>
    </citation>
    <scope>NUCLEOTIDE SEQUENCE [LARGE SCALE GENOMIC DNA]</scope>
    <source>
        <strain evidence="3">NML04-0072</strain>
    </source>
</reference>
<dbReference type="OrthoDB" id="8607342at2"/>
<gene>
    <name evidence="2" type="ORF">A7P90_11645</name>
</gene>